<evidence type="ECO:0000259" key="2">
    <source>
        <dbReference type="Pfam" id="PF01370"/>
    </source>
</evidence>
<keyword evidence="1" id="KW-0520">NAD</keyword>
<evidence type="ECO:0000256" key="1">
    <source>
        <dbReference type="ARBA" id="ARBA00023027"/>
    </source>
</evidence>
<dbReference type="Pfam" id="PF01370">
    <property type="entry name" value="Epimerase"/>
    <property type="match status" value="1"/>
</dbReference>
<dbReference type="PANTHER" id="PTHR43574">
    <property type="entry name" value="EPIMERASE-RELATED"/>
    <property type="match status" value="1"/>
</dbReference>
<dbReference type="EMBL" id="WTUW01000009">
    <property type="protein sequence ID" value="MZR32012.1"/>
    <property type="molecule type" value="Genomic_DNA"/>
</dbReference>
<feature type="domain" description="NAD-dependent epimerase/dehydratase" evidence="2">
    <location>
        <begin position="3"/>
        <end position="253"/>
    </location>
</feature>
<comment type="caution">
    <text evidence="3">The sequence shown here is derived from an EMBL/GenBank/DDBJ whole genome shotgun (WGS) entry which is preliminary data.</text>
</comment>
<reference evidence="3 4" key="1">
    <citation type="submission" date="2019-12" db="EMBL/GenBank/DDBJ databases">
        <title>Snethiella sp. nov. sp. isolated from sea sand.</title>
        <authorList>
            <person name="Kim J."/>
            <person name="Jeong S.E."/>
            <person name="Jung H.S."/>
            <person name="Jeon C.O."/>
        </authorList>
    </citation>
    <scope>NUCLEOTIDE SEQUENCE [LARGE SCALE GENOMIC DNA]</scope>
    <source>
        <strain evidence="3 4">DP05</strain>
    </source>
</reference>
<organism evidence="3 4">
    <name type="scientific">Sneathiella litorea</name>
    <dbReference type="NCBI Taxonomy" id="2606216"/>
    <lineage>
        <taxon>Bacteria</taxon>
        <taxon>Pseudomonadati</taxon>
        <taxon>Pseudomonadota</taxon>
        <taxon>Alphaproteobacteria</taxon>
        <taxon>Sneathiellales</taxon>
        <taxon>Sneathiellaceae</taxon>
        <taxon>Sneathiella</taxon>
    </lineage>
</organism>
<dbReference type="InterPro" id="IPR036291">
    <property type="entry name" value="NAD(P)-bd_dom_sf"/>
</dbReference>
<dbReference type="PRINTS" id="PR01713">
    <property type="entry name" value="NUCEPIMERASE"/>
</dbReference>
<evidence type="ECO:0000313" key="3">
    <source>
        <dbReference type="EMBL" id="MZR32012.1"/>
    </source>
</evidence>
<dbReference type="SUPFAM" id="SSF51735">
    <property type="entry name" value="NAD(P)-binding Rossmann-fold domains"/>
    <property type="match status" value="1"/>
</dbReference>
<accession>A0A6L8WC64</accession>
<gene>
    <name evidence="3" type="ORF">GQE98_15340</name>
</gene>
<dbReference type="RefSeq" id="WP_161316591.1">
    <property type="nucleotide sequence ID" value="NZ_WTUW01000009.1"/>
</dbReference>
<keyword evidence="4" id="KW-1185">Reference proteome</keyword>
<protein>
    <submittedName>
        <fullName evidence="3">NAD-dependent epimerase/dehydratase family protein</fullName>
    </submittedName>
</protein>
<dbReference type="InterPro" id="IPR001509">
    <property type="entry name" value="Epimerase_deHydtase"/>
</dbReference>
<dbReference type="Proteomes" id="UP000476030">
    <property type="component" value="Unassembled WGS sequence"/>
</dbReference>
<dbReference type="Gene3D" id="3.40.50.720">
    <property type="entry name" value="NAD(P)-binding Rossmann-like Domain"/>
    <property type="match status" value="1"/>
</dbReference>
<name>A0A6L8WC64_9PROT</name>
<sequence length="326" mass="36333">MTILVTGAAGFIGMHVAEALLGAGRRVVGIDNMNDYYEVGLKEARLARLTDYENFTFHKVDIADRAAFAAALEVYTDITEVVHLAAQAGVRHSLTHPFDYADANVTGFLTILEYCRSLRKLDHLVYASSSSVYGANNELPYSVSQATDRPVSLYAATKKANELMAYSYAHLYGLPLTGLRFFTVYGPWGRPDMAYWLFTDKIVKGEPVQIYNHGDMMRDFTYIDDVVSGVLSVLAHPPVETAAGPAHRVYNIGNNKPEKLLDFVAVIEKSLGLEAQRELLPMQPGDVKETFADIDPIRRDVGYEPVTSLKEGLPKFVEWYQDYSKD</sequence>
<evidence type="ECO:0000313" key="4">
    <source>
        <dbReference type="Proteomes" id="UP000476030"/>
    </source>
</evidence>
<proteinExistence type="predicted"/>
<dbReference type="AlphaFoldDB" id="A0A6L8WC64"/>